<accession>A0A8I3A5G9</accession>
<feature type="compositionally biased region" description="Polar residues" evidence="1">
    <location>
        <begin position="309"/>
        <end position="341"/>
    </location>
</feature>
<feature type="region of interest" description="Disordered" evidence="1">
    <location>
        <begin position="287"/>
        <end position="341"/>
    </location>
</feature>
<dbReference type="EMBL" id="JAGFBS010000048">
    <property type="protein sequence ID" value="KAG6370565.1"/>
    <property type="molecule type" value="Genomic_DNA"/>
</dbReference>
<proteinExistence type="predicted"/>
<feature type="domain" description="PAS" evidence="2">
    <location>
        <begin position="25"/>
        <end position="70"/>
    </location>
</feature>
<dbReference type="OrthoDB" id="411251at2759"/>
<reference evidence="3" key="1">
    <citation type="submission" date="2021-03" db="EMBL/GenBank/DDBJ databases">
        <title>Evolutionary innovations through gain and loss of genes in the ectomycorrhizal Boletales.</title>
        <authorList>
            <person name="Wu G."/>
            <person name="Miyauchi S."/>
            <person name="Morin E."/>
            <person name="Yang Z.-L."/>
            <person name="Xu J."/>
            <person name="Martin F.M."/>
        </authorList>
    </citation>
    <scope>NUCLEOTIDE SEQUENCE</scope>
    <source>
        <strain evidence="3">BR01</strain>
    </source>
</reference>
<name>A0A8I3A5G9_9AGAM</name>
<feature type="compositionally biased region" description="Basic and acidic residues" evidence="1">
    <location>
        <begin position="287"/>
        <end position="296"/>
    </location>
</feature>
<dbReference type="AlphaFoldDB" id="A0A8I3A5G9"/>
<evidence type="ECO:0000256" key="1">
    <source>
        <dbReference type="SAM" id="MobiDB-lite"/>
    </source>
</evidence>
<dbReference type="InterPro" id="IPR013655">
    <property type="entry name" value="PAS_fold_3"/>
</dbReference>
<dbReference type="Proteomes" id="UP000683000">
    <property type="component" value="Unassembled WGS sequence"/>
</dbReference>
<comment type="caution">
    <text evidence="3">The sequence shown here is derived from an EMBL/GenBank/DDBJ whole genome shotgun (WGS) entry which is preliminary data.</text>
</comment>
<evidence type="ECO:0000313" key="3">
    <source>
        <dbReference type="EMBL" id="KAG6370565.1"/>
    </source>
</evidence>
<organism evidence="3 4">
    <name type="scientific">Boletus reticuloceps</name>
    <dbReference type="NCBI Taxonomy" id="495285"/>
    <lineage>
        <taxon>Eukaryota</taxon>
        <taxon>Fungi</taxon>
        <taxon>Dikarya</taxon>
        <taxon>Basidiomycota</taxon>
        <taxon>Agaricomycotina</taxon>
        <taxon>Agaricomycetes</taxon>
        <taxon>Agaricomycetidae</taxon>
        <taxon>Boletales</taxon>
        <taxon>Boletineae</taxon>
        <taxon>Boletaceae</taxon>
        <taxon>Boletoideae</taxon>
        <taxon>Boletus</taxon>
    </lineage>
</organism>
<dbReference type="NCBIfam" id="TIGR00229">
    <property type="entry name" value="sensory_box"/>
    <property type="match status" value="1"/>
</dbReference>
<dbReference type="InterPro" id="IPR035965">
    <property type="entry name" value="PAS-like_dom_sf"/>
</dbReference>
<dbReference type="Gene3D" id="3.30.450.20">
    <property type="entry name" value="PAS domain"/>
    <property type="match status" value="1"/>
</dbReference>
<dbReference type="SMART" id="SM00091">
    <property type="entry name" value="PAS"/>
    <property type="match status" value="1"/>
</dbReference>
<feature type="region of interest" description="Disordered" evidence="1">
    <location>
        <begin position="180"/>
        <end position="199"/>
    </location>
</feature>
<evidence type="ECO:0000313" key="4">
    <source>
        <dbReference type="Proteomes" id="UP000683000"/>
    </source>
</evidence>
<dbReference type="Pfam" id="PF08447">
    <property type="entry name" value="PAS_3"/>
    <property type="match status" value="1"/>
</dbReference>
<dbReference type="PROSITE" id="PS50112">
    <property type="entry name" value="PAS"/>
    <property type="match status" value="1"/>
</dbReference>
<keyword evidence="4" id="KW-1185">Reference proteome</keyword>
<gene>
    <name evidence="3" type="ORF">JVT61DRAFT_11360</name>
</gene>
<dbReference type="SUPFAM" id="SSF55785">
    <property type="entry name" value="PYP-like sensor domain (PAS domain)"/>
    <property type="match status" value="1"/>
</dbReference>
<protein>
    <recommendedName>
        <fullName evidence="2">PAS domain-containing protein</fullName>
    </recommendedName>
</protein>
<dbReference type="InterPro" id="IPR000014">
    <property type="entry name" value="PAS"/>
</dbReference>
<evidence type="ECO:0000259" key="2">
    <source>
        <dbReference type="PROSITE" id="PS50112"/>
    </source>
</evidence>
<dbReference type="CDD" id="cd00130">
    <property type="entry name" value="PAS"/>
    <property type="match status" value="1"/>
</dbReference>
<sequence>MDSTSTTPRVSCIAIVDFSEDVHWLFVSESVTELLGYEPRDVIGHPAVELVHPEEFPAVRRLHYDTIRQDKAAVIAYLRLKHKDPFQGLHPLFRRQLCASCLCHVLLIVPQSRTVVHNVIVGSISLAVPGPKAFQNASTAQEVVVVTPTATDFEFRRWGDPSPMPPSPLPLIPGLTDILEDASPDGDQPKPAPPPIFSFKPLPSQSSRSALILDRFSIHCPVQYCSNDHLLSTTTVMGRSFFDFVAPRSDKIVRSWIDVIKEWGVNERGQPSDGGFGYGKFLLHPKGRDSRTDRMPDAALPSRRRDLTAVTSRSHGRSSAPTAHASSARSRTPALPNQTTASPDKEILVDAIFSAHSDGILVILRATSPRL</sequence>